<dbReference type="STRING" id="363999.A0A439CT69"/>
<dbReference type="Gene3D" id="3.40.630.30">
    <property type="match status" value="1"/>
</dbReference>
<keyword evidence="3" id="KW-1185">Reference proteome</keyword>
<organism evidence="2 3">
    <name type="scientific">Xylaria grammica</name>
    <dbReference type="NCBI Taxonomy" id="363999"/>
    <lineage>
        <taxon>Eukaryota</taxon>
        <taxon>Fungi</taxon>
        <taxon>Dikarya</taxon>
        <taxon>Ascomycota</taxon>
        <taxon>Pezizomycotina</taxon>
        <taxon>Sordariomycetes</taxon>
        <taxon>Xylariomycetidae</taxon>
        <taxon>Xylariales</taxon>
        <taxon>Xylariaceae</taxon>
        <taxon>Xylaria</taxon>
    </lineage>
</organism>
<dbReference type="Proteomes" id="UP000286045">
    <property type="component" value="Unassembled WGS sequence"/>
</dbReference>
<accession>A0A439CT69</accession>
<reference evidence="2 3" key="1">
    <citation type="submission" date="2018-12" db="EMBL/GenBank/DDBJ databases">
        <title>Draft genome sequence of Xylaria grammica IHI A82.</title>
        <authorList>
            <person name="Buettner E."/>
            <person name="Kellner H."/>
        </authorList>
    </citation>
    <scope>NUCLEOTIDE SEQUENCE [LARGE SCALE GENOMIC DNA]</scope>
    <source>
        <strain evidence="2 3">IHI A82</strain>
    </source>
</reference>
<evidence type="ECO:0000259" key="1">
    <source>
        <dbReference type="Pfam" id="PF13673"/>
    </source>
</evidence>
<dbReference type="InterPro" id="IPR000182">
    <property type="entry name" value="GNAT_dom"/>
</dbReference>
<dbReference type="AlphaFoldDB" id="A0A439CT69"/>
<dbReference type="InterPro" id="IPR016181">
    <property type="entry name" value="Acyl_CoA_acyltransferase"/>
</dbReference>
<proteinExistence type="predicted"/>
<dbReference type="SUPFAM" id="SSF55729">
    <property type="entry name" value="Acyl-CoA N-acyltransferases (Nat)"/>
    <property type="match status" value="1"/>
</dbReference>
<protein>
    <recommendedName>
        <fullName evidence="1">N-acetyltransferase domain-containing protein</fullName>
    </recommendedName>
</protein>
<name>A0A439CT69_9PEZI</name>
<evidence type="ECO:0000313" key="2">
    <source>
        <dbReference type="EMBL" id="RWA05369.1"/>
    </source>
</evidence>
<comment type="caution">
    <text evidence="2">The sequence shown here is derived from an EMBL/GenBank/DDBJ whole genome shotgun (WGS) entry which is preliminary data.</text>
</comment>
<gene>
    <name evidence="2" type="ORF">EKO27_g9741</name>
</gene>
<sequence length="111" mass="12221">MLLEGKSAVTARWRATMHIDLLPAWQGSGWGRRLIDRFIVSVQGSGQDYGEGEHIGVAGENSKVVPFYEKVGFRVVEGGEREGNIWMVRDIPRDSTIAQVSNPDIHVGSGK</sequence>
<dbReference type="EMBL" id="RYZI01000448">
    <property type="protein sequence ID" value="RWA05369.1"/>
    <property type="molecule type" value="Genomic_DNA"/>
</dbReference>
<dbReference type="GO" id="GO:0016747">
    <property type="term" value="F:acyltransferase activity, transferring groups other than amino-acyl groups"/>
    <property type="evidence" value="ECO:0007669"/>
    <property type="project" value="InterPro"/>
</dbReference>
<dbReference type="Pfam" id="PF13673">
    <property type="entry name" value="Acetyltransf_10"/>
    <property type="match status" value="1"/>
</dbReference>
<feature type="domain" description="N-acetyltransferase" evidence="1">
    <location>
        <begin position="21"/>
        <end position="87"/>
    </location>
</feature>
<evidence type="ECO:0000313" key="3">
    <source>
        <dbReference type="Proteomes" id="UP000286045"/>
    </source>
</evidence>